<gene>
    <name evidence="1" type="ORF">PSTG_12739</name>
</gene>
<dbReference type="PANTHER" id="PTHR33069:SF3">
    <property type="entry name" value="DYNEIN HEAVY CHAIN TAIL DOMAIN-CONTAINING PROTEIN"/>
    <property type="match status" value="1"/>
</dbReference>
<proteinExistence type="predicted"/>
<dbReference type="Proteomes" id="UP000054564">
    <property type="component" value="Unassembled WGS sequence"/>
</dbReference>
<dbReference type="AlphaFoldDB" id="A0A0L0V4P2"/>
<sequence>MLNSARDPVTRSREMHTVAGIFKNMDQKYDFPPHEVTLSAKDPNLTIEDMATKSAILKSLQSNLLPAIKEHIISLLESLDDLDEEYPRPKNVDMTLTILLGLDQTLQTTVSSTLILVDESPLPDEKHDHHLEQLKSYRCSQLRFRIKSIVEYVTNSLLQSYGEFIQSCAIAISETDPAWAWEEATETREIIPLKTADVIYDIDDTIAWSLESDWALAQRNWLLTFNRLNGLLADLTIQAHPSLGLTSGEARFTASLTEDFDHVEQALLQSRTTTVNDRMAEVASSVIPLAKLARILVKKVLQMLPRKRAFEQGIRFNSETLEQVLAAFGSMIAPIISVVSQLRFVHWNAHAITYARRDILLSSVSQLIKSLETTSTNITSNLLPLLHGVEHASSASDFEALFLTFKQPWDKLVCRLSDLVLSLEVEQ</sequence>
<comment type="caution">
    <text evidence="1">The sequence shown here is derived from an EMBL/GenBank/DDBJ whole genome shotgun (WGS) entry which is preliminary data.</text>
</comment>
<reference evidence="2" key="1">
    <citation type="submission" date="2014-03" db="EMBL/GenBank/DDBJ databases">
        <title>The Genome Sequence of Puccinia striiformis f. sp. tritici PST-78.</title>
        <authorList>
            <consortium name="The Broad Institute Genome Sequencing Platform"/>
            <person name="Cuomo C."/>
            <person name="Hulbert S."/>
            <person name="Chen X."/>
            <person name="Walker B."/>
            <person name="Young S.K."/>
            <person name="Zeng Q."/>
            <person name="Gargeya S."/>
            <person name="Fitzgerald M."/>
            <person name="Haas B."/>
            <person name="Abouelleil A."/>
            <person name="Alvarado L."/>
            <person name="Arachchi H.M."/>
            <person name="Berlin A.M."/>
            <person name="Chapman S.B."/>
            <person name="Goldberg J."/>
            <person name="Griggs A."/>
            <person name="Gujja S."/>
            <person name="Hansen M."/>
            <person name="Howarth C."/>
            <person name="Imamovic A."/>
            <person name="Larimer J."/>
            <person name="McCowan C."/>
            <person name="Montmayeur A."/>
            <person name="Murphy C."/>
            <person name="Neiman D."/>
            <person name="Pearson M."/>
            <person name="Priest M."/>
            <person name="Roberts A."/>
            <person name="Saif S."/>
            <person name="Shea T."/>
            <person name="Sisk P."/>
            <person name="Sykes S."/>
            <person name="Wortman J."/>
            <person name="Nusbaum C."/>
            <person name="Birren B."/>
        </authorList>
    </citation>
    <scope>NUCLEOTIDE SEQUENCE [LARGE SCALE GENOMIC DNA]</scope>
    <source>
        <strain evidence="2">race PST-78</strain>
    </source>
</reference>
<organism evidence="1 2">
    <name type="scientific">Puccinia striiformis f. sp. tritici PST-78</name>
    <dbReference type="NCBI Taxonomy" id="1165861"/>
    <lineage>
        <taxon>Eukaryota</taxon>
        <taxon>Fungi</taxon>
        <taxon>Dikarya</taxon>
        <taxon>Basidiomycota</taxon>
        <taxon>Pucciniomycotina</taxon>
        <taxon>Pucciniomycetes</taxon>
        <taxon>Pucciniales</taxon>
        <taxon>Pucciniaceae</taxon>
        <taxon>Puccinia</taxon>
    </lineage>
</organism>
<name>A0A0L0V4P2_9BASI</name>
<evidence type="ECO:0000313" key="2">
    <source>
        <dbReference type="Proteomes" id="UP000054564"/>
    </source>
</evidence>
<evidence type="ECO:0000313" key="1">
    <source>
        <dbReference type="EMBL" id="KNE93939.1"/>
    </source>
</evidence>
<accession>A0A0L0V4P2</accession>
<protein>
    <submittedName>
        <fullName evidence="1">Uncharacterized protein</fullName>
    </submittedName>
</protein>
<dbReference type="EMBL" id="AJIL01000127">
    <property type="protein sequence ID" value="KNE93939.1"/>
    <property type="molecule type" value="Genomic_DNA"/>
</dbReference>
<dbReference type="PANTHER" id="PTHR33069">
    <property type="entry name" value="CHROMOSOME 7, WHOLE GENOME SHOTGUN SEQUENCE-RELATED"/>
    <property type="match status" value="1"/>
</dbReference>
<keyword evidence="2" id="KW-1185">Reference proteome</keyword>